<comment type="similarity">
    <text evidence="1">Belongs to the AAA ATPase family.</text>
</comment>
<keyword evidence="5" id="KW-1185">Reference proteome</keyword>
<protein>
    <recommendedName>
        <fullName evidence="3">AAA+ ATPase domain-containing protein</fullName>
    </recommendedName>
</protein>
<reference evidence="4 5" key="1">
    <citation type="journal article" date="2014" name="Int. J. Syst. Evol. Microbiol.">
        <title>Complete genome sequence of Corynebacterium casei LMG S-19264T (=DSM 44701T), isolated from a smear-ripened cheese.</title>
        <authorList>
            <consortium name="US DOE Joint Genome Institute (JGI-PGF)"/>
            <person name="Walter F."/>
            <person name="Albersmeier A."/>
            <person name="Kalinowski J."/>
            <person name="Ruckert C."/>
        </authorList>
    </citation>
    <scope>NUCLEOTIDE SEQUENCE [LARGE SCALE GENOMIC DNA]</scope>
    <source>
        <strain evidence="4 5">CGMCC 1.9161</strain>
    </source>
</reference>
<dbReference type="Proteomes" id="UP000600449">
    <property type="component" value="Unassembled WGS sequence"/>
</dbReference>
<organism evidence="4 5">
    <name type="scientific">Salinarimonas ramus</name>
    <dbReference type="NCBI Taxonomy" id="690164"/>
    <lineage>
        <taxon>Bacteria</taxon>
        <taxon>Pseudomonadati</taxon>
        <taxon>Pseudomonadota</taxon>
        <taxon>Alphaproteobacteria</taxon>
        <taxon>Hyphomicrobiales</taxon>
        <taxon>Salinarimonadaceae</taxon>
        <taxon>Salinarimonas</taxon>
    </lineage>
</organism>
<dbReference type="InterPro" id="IPR027417">
    <property type="entry name" value="P-loop_NTPase"/>
</dbReference>
<dbReference type="GO" id="GO:0006508">
    <property type="term" value="P:proteolysis"/>
    <property type="evidence" value="ECO:0007669"/>
    <property type="project" value="InterPro"/>
</dbReference>
<dbReference type="GO" id="GO:0004176">
    <property type="term" value="F:ATP-dependent peptidase activity"/>
    <property type="evidence" value="ECO:0007669"/>
    <property type="project" value="InterPro"/>
</dbReference>
<dbReference type="InterPro" id="IPR003959">
    <property type="entry name" value="ATPase_AAA_core"/>
</dbReference>
<dbReference type="GO" id="GO:0016887">
    <property type="term" value="F:ATP hydrolysis activity"/>
    <property type="evidence" value="ECO:0007669"/>
    <property type="project" value="InterPro"/>
</dbReference>
<feature type="compositionally biased region" description="Polar residues" evidence="2">
    <location>
        <begin position="31"/>
        <end position="43"/>
    </location>
</feature>
<keyword evidence="1" id="KW-0067">ATP-binding</keyword>
<dbReference type="InterPro" id="IPR000642">
    <property type="entry name" value="Peptidase_M41"/>
</dbReference>
<dbReference type="SMART" id="SM00382">
    <property type="entry name" value="AAA"/>
    <property type="match status" value="1"/>
</dbReference>
<name>A0A917V5B9_9HYPH</name>
<feature type="region of interest" description="Disordered" evidence="2">
    <location>
        <begin position="1"/>
        <end position="48"/>
    </location>
</feature>
<keyword evidence="1" id="KW-0547">Nucleotide-binding</keyword>
<dbReference type="Gene3D" id="1.10.8.60">
    <property type="match status" value="1"/>
</dbReference>
<dbReference type="InterPro" id="IPR003593">
    <property type="entry name" value="AAA+_ATPase"/>
</dbReference>
<sequence>MPASPLSHLNSTSTPDLPDIDDLDVPRYDQESNGSDDPSSASQAERKDLRSASPAVLIAGLLLAEAIPAKARNALESGRTDVLVIVVPTASWTGVVAKTLAMQAPEGAHKIVVNAKPRPSLAETTSIWRVGPTIAVTPDPTWLPDFVLAAADHLVTLPRPGPGIIARAVRAWCGSRRPIGLTASDIAGLDLPDFVAALRVGASPRRCVERLRRASATRLQPPATIDAPDLATLVGYGAAHAWAMQTVDTVRRVAAGEISPCTLESAVIHGPPGTGKTTIARAVAAAAGVPFLETSISEWFSSSSGHLDGVIKACDLFVSDLRTRRDAAQSGTAIGFIDELDALPSRANLDARGRDWWTPVITHVLLRVEALRKEGVVLIAATNHVEHIDPALLRPGRFDRSFFIGLPDLAAREAILRQHLGRDLLDADLSPLARLAHGATGAQLAGYVRAARADARDRDLTIDDLVAQILPPETRDPLLVRAIALHEAGHAVAAIVLGRDLIQVTTRQAGASAGSTMVAPGGLIDLPDIERHIVFVLAGRAADVVLGSGASSGAAADLRDATSGLTAAHASLGLAGTLVVRADPSDAVHLLLHDPALAARVESDLQQLMRDAERIVGTWRDAVLAVRDALLSRRMLSGAEVAEIVRRLKPRIRVGAESRRDCCRRRCRR</sequence>
<comment type="caution">
    <text evidence="4">The sequence shown here is derived from an EMBL/GenBank/DDBJ whole genome shotgun (WGS) entry which is preliminary data.</text>
</comment>
<dbReference type="PANTHER" id="PTHR23076">
    <property type="entry name" value="METALLOPROTEASE M41 FTSH"/>
    <property type="match status" value="1"/>
</dbReference>
<dbReference type="GO" id="GO:0005524">
    <property type="term" value="F:ATP binding"/>
    <property type="evidence" value="ECO:0007669"/>
    <property type="project" value="UniProtKB-KW"/>
</dbReference>
<dbReference type="GO" id="GO:0005886">
    <property type="term" value="C:plasma membrane"/>
    <property type="evidence" value="ECO:0007669"/>
    <property type="project" value="TreeGrafter"/>
</dbReference>
<proteinExistence type="inferred from homology"/>
<dbReference type="Pfam" id="PF00004">
    <property type="entry name" value="AAA"/>
    <property type="match status" value="1"/>
</dbReference>
<dbReference type="PROSITE" id="PS00674">
    <property type="entry name" value="AAA"/>
    <property type="match status" value="1"/>
</dbReference>
<dbReference type="SUPFAM" id="SSF140990">
    <property type="entry name" value="FtsH protease domain-like"/>
    <property type="match status" value="1"/>
</dbReference>
<dbReference type="Gene3D" id="1.20.58.760">
    <property type="entry name" value="Peptidase M41"/>
    <property type="match status" value="1"/>
</dbReference>
<evidence type="ECO:0000313" key="5">
    <source>
        <dbReference type="Proteomes" id="UP000600449"/>
    </source>
</evidence>
<dbReference type="RefSeq" id="WP_188913798.1">
    <property type="nucleotide sequence ID" value="NZ_BMMF01000007.1"/>
</dbReference>
<accession>A0A917V5B9</accession>
<evidence type="ECO:0000256" key="2">
    <source>
        <dbReference type="SAM" id="MobiDB-lite"/>
    </source>
</evidence>
<dbReference type="SUPFAM" id="SSF52540">
    <property type="entry name" value="P-loop containing nucleoside triphosphate hydrolases"/>
    <property type="match status" value="1"/>
</dbReference>
<evidence type="ECO:0000259" key="3">
    <source>
        <dbReference type="SMART" id="SM00382"/>
    </source>
</evidence>
<feature type="domain" description="AAA+ ATPase" evidence="3">
    <location>
        <begin position="262"/>
        <end position="408"/>
    </location>
</feature>
<gene>
    <name evidence="4" type="ORF">GCM10011322_27460</name>
</gene>
<dbReference type="InterPro" id="IPR037219">
    <property type="entry name" value="Peptidase_M41-like"/>
</dbReference>
<evidence type="ECO:0000256" key="1">
    <source>
        <dbReference type="RuleBase" id="RU003651"/>
    </source>
</evidence>
<dbReference type="GO" id="GO:0004222">
    <property type="term" value="F:metalloendopeptidase activity"/>
    <property type="evidence" value="ECO:0007669"/>
    <property type="project" value="InterPro"/>
</dbReference>
<dbReference type="GO" id="GO:0030163">
    <property type="term" value="P:protein catabolic process"/>
    <property type="evidence" value="ECO:0007669"/>
    <property type="project" value="TreeGrafter"/>
</dbReference>
<dbReference type="EMBL" id="BMMF01000007">
    <property type="protein sequence ID" value="GGK38883.1"/>
    <property type="molecule type" value="Genomic_DNA"/>
</dbReference>
<evidence type="ECO:0000313" key="4">
    <source>
        <dbReference type="EMBL" id="GGK38883.1"/>
    </source>
</evidence>
<dbReference type="InterPro" id="IPR003960">
    <property type="entry name" value="ATPase_AAA_CS"/>
</dbReference>
<dbReference type="AlphaFoldDB" id="A0A917V5B9"/>
<dbReference type="Pfam" id="PF01434">
    <property type="entry name" value="Peptidase_M41"/>
    <property type="match status" value="1"/>
</dbReference>
<dbReference type="PANTHER" id="PTHR23076:SF97">
    <property type="entry name" value="ATP-DEPENDENT ZINC METALLOPROTEASE YME1L1"/>
    <property type="match status" value="1"/>
</dbReference>
<dbReference type="Gene3D" id="3.40.50.300">
    <property type="entry name" value="P-loop containing nucleotide triphosphate hydrolases"/>
    <property type="match status" value="1"/>
</dbReference>